<organism evidence="11 12">
    <name type="scientific">Torulaspora globosa</name>
    <dbReference type="NCBI Taxonomy" id="48254"/>
    <lineage>
        <taxon>Eukaryota</taxon>
        <taxon>Fungi</taxon>
        <taxon>Dikarya</taxon>
        <taxon>Ascomycota</taxon>
        <taxon>Saccharomycotina</taxon>
        <taxon>Saccharomycetes</taxon>
        <taxon>Saccharomycetales</taxon>
        <taxon>Saccharomycetaceae</taxon>
        <taxon>Torulaspora</taxon>
    </lineage>
</organism>
<evidence type="ECO:0000256" key="9">
    <source>
        <dbReference type="SAM" id="MobiDB-lite"/>
    </source>
</evidence>
<keyword evidence="3" id="KW-0698">rRNA processing</keyword>
<gene>
    <name evidence="11" type="ORF">HG537_0A00430</name>
</gene>
<dbReference type="InterPro" id="IPR012337">
    <property type="entry name" value="RNaseH-like_sf"/>
</dbReference>
<dbReference type="CDD" id="cd06145">
    <property type="entry name" value="REX1_like"/>
    <property type="match status" value="1"/>
</dbReference>
<dbReference type="SMART" id="SM00479">
    <property type="entry name" value="EXOIII"/>
    <property type="match status" value="1"/>
</dbReference>
<evidence type="ECO:0000256" key="4">
    <source>
        <dbReference type="ARBA" id="ARBA00022722"/>
    </source>
</evidence>
<keyword evidence="5" id="KW-0378">Hydrolase</keyword>
<feature type="compositionally biased region" description="Basic residues" evidence="9">
    <location>
        <begin position="91"/>
        <end position="101"/>
    </location>
</feature>
<sequence length="662" mass="73489">MGHAAPSELLISPRKKVASSSGLTPENKNLRDTSELNGQEDNSFVNSKVARLSICEDSVTASEIMASLKDSEKVEMEQDLNNGNSDQQNGKRGKRSKRRRSSAVSGPGSVKVRQSVKQAGSTQAPITKKKKKVLKAVLEVKEIPAGRKISIKDLRDLVVFILGGTNNCPKWVDIENRQSIKKIVVFLVPGLQVEDFGFSSDWKFSNSQQVLRESCLKDLTDSGVKKDLQVFPVSAPGSNTSLFSAYNSFINVGLSKKEKKIRREELDNKKITITDLILSLDDLIENNYPIHFDTPGIMDTMRQELIRYYEQDSFQYVSTVKFEHEGSHIFALDCEMCLAKDGLVLTRVSIVDFNLTVIYDKLVKPDVPIIDYLTKYSGITEEKLLNVDTKLKDVQQDILKIISADDILIGHSLQSDLDALQMKHPKIVDTAVIFDHKAGPPFRPALRYLASTYLEDDIQNNDAVGHDSIEDSMACMKLVKMKIANGMGFGITANTEDLFRLLGKVGIKSMRLSDSGPKLSVSTAEGTESAIRCRSDAEIISGLHENLNKNDLLVCRLRGLEFARGYATPSITRSCEIPNATDALAFFSDSLQKTYIEAPSGTLIMVMSGSGNTRKWSEIMTAINKLDKAERSEERQKREKDIEEALAVARDGVGMMLLKQSE</sequence>
<dbReference type="AlphaFoldDB" id="A0A7H9HJV0"/>
<dbReference type="Gene3D" id="3.30.420.10">
    <property type="entry name" value="Ribonuclease H-like superfamily/Ribonuclease H"/>
    <property type="match status" value="1"/>
</dbReference>
<feature type="compositionally biased region" description="Polar residues" evidence="9">
    <location>
        <begin position="18"/>
        <end position="27"/>
    </location>
</feature>
<keyword evidence="4" id="KW-0540">Nuclease</keyword>
<dbReference type="PANTHER" id="PTHR12801:SF115">
    <property type="entry name" value="FI18136P1-RELATED"/>
    <property type="match status" value="1"/>
</dbReference>
<evidence type="ECO:0000256" key="2">
    <source>
        <dbReference type="ARBA" id="ARBA00006357"/>
    </source>
</evidence>
<evidence type="ECO:0000256" key="8">
    <source>
        <dbReference type="SAM" id="Coils"/>
    </source>
</evidence>
<comment type="similarity">
    <text evidence="2">Belongs to the REXO1/REXO3 family.</text>
</comment>
<evidence type="ECO:0000256" key="5">
    <source>
        <dbReference type="ARBA" id="ARBA00022801"/>
    </source>
</evidence>
<evidence type="ECO:0000313" key="12">
    <source>
        <dbReference type="Proteomes" id="UP000510647"/>
    </source>
</evidence>
<evidence type="ECO:0000259" key="10">
    <source>
        <dbReference type="SMART" id="SM00479"/>
    </source>
</evidence>
<dbReference type="InterPro" id="IPR047021">
    <property type="entry name" value="REXO1/3/4-like"/>
</dbReference>
<dbReference type="GO" id="GO:0005634">
    <property type="term" value="C:nucleus"/>
    <property type="evidence" value="ECO:0007669"/>
    <property type="project" value="UniProtKB-SubCell"/>
</dbReference>
<dbReference type="EMBL" id="CP059267">
    <property type="protein sequence ID" value="QLQ77796.1"/>
    <property type="molecule type" value="Genomic_DNA"/>
</dbReference>
<keyword evidence="7" id="KW-0539">Nucleus</keyword>
<feature type="domain" description="Exonuclease" evidence="10">
    <location>
        <begin position="328"/>
        <end position="488"/>
    </location>
</feature>
<dbReference type="PANTHER" id="PTHR12801">
    <property type="entry name" value="RNA EXONUCLEASE REXO1 / RECO3 FAMILY MEMBER-RELATED"/>
    <property type="match status" value="1"/>
</dbReference>
<dbReference type="InterPro" id="IPR034922">
    <property type="entry name" value="REX1-like_exo"/>
</dbReference>
<dbReference type="GO" id="GO:0004527">
    <property type="term" value="F:exonuclease activity"/>
    <property type="evidence" value="ECO:0007669"/>
    <property type="project" value="UniProtKB-KW"/>
</dbReference>
<evidence type="ECO:0000256" key="6">
    <source>
        <dbReference type="ARBA" id="ARBA00022839"/>
    </source>
</evidence>
<dbReference type="InterPro" id="IPR013520">
    <property type="entry name" value="Ribonucl_H"/>
</dbReference>
<protein>
    <recommendedName>
        <fullName evidence="10">Exonuclease domain-containing protein</fullName>
    </recommendedName>
</protein>
<evidence type="ECO:0000313" key="11">
    <source>
        <dbReference type="EMBL" id="QLQ77796.1"/>
    </source>
</evidence>
<keyword evidence="8" id="KW-0175">Coiled coil</keyword>
<feature type="compositionally biased region" description="Polar residues" evidence="9">
    <location>
        <begin position="115"/>
        <end position="124"/>
    </location>
</feature>
<evidence type="ECO:0000256" key="1">
    <source>
        <dbReference type="ARBA" id="ARBA00004123"/>
    </source>
</evidence>
<feature type="region of interest" description="Disordered" evidence="9">
    <location>
        <begin position="1"/>
        <end position="43"/>
    </location>
</feature>
<evidence type="ECO:0000256" key="7">
    <source>
        <dbReference type="ARBA" id="ARBA00023242"/>
    </source>
</evidence>
<comment type="subcellular location">
    <subcellularLocation>
        <location evidence="1">Nucleus</location>
    </subcellularLocation>
</comment>
<proteinExistence type="inferred from homology"/>
<dbReference type="GO" id="GO:0003676">
    <property type="term" value="F:nucleic acid binding"/>
    <property type="evidence" value="ECO:0007669"/>
    <property type="project" value="InterPro"/>
</dbReference>
<dbReference type="Proteomes" id="UP000510647">
    <property type="component" value="Chromosome 1"/>
</dbReference>
<feature type="coiled-coil region" evidence="8">
    <location>
        <begin position="619"/>
        <end position="646"/>
    </location>
</feature>
<name>A0A7H9HJV0_9SACH</name>
<dbReference type="InterPro" id="IPR036397">
    <property type="entry name" value="RNaseH_sf"/>
</dbReference>
<dbReference type="SUPFAM" id="SSF53098">
    <property type="entry name" value="Ribonuclease H-like"/>
    <property type="match status" value="1"/>
</dbReference>
<evidence type="ECO:0000256" key="3">
    <source>
        <dbReference type="ARBA" id="ARBA00022552"/>
    </source>
</evidence>
<reference evidence="11 12" key="1">
    <citation type="submission" date="2020-06" db="EMBL/GenBank/DDBJ databases">
        <title>The yeast mating-type switching endonuclease HO is a domesticated member of an unorthodox homing genetic element family.</title>
        <authorList>
            <person name="Coughlan A.Y."/>
            <person name="Lombardi L."/>
            <person name="Braun-Galleani S."/>
            <person name="Martos A.R."/>
            <person name="Galeote V."/>
            <person name="Bigey F."/>
            <person name="Dequin S."/>
            <person name="Byrne K.P."/>
            <person name="Wolfe K.H."/>
        </authorList>
    </citation>
    <scope>NUCLEOTIDE SEQUENCE [LARGE SCALE GENOMIC DNA]</scope>
    <source>
        <strain evidence="11 12">CBS2947</strain>
    </source>
</reference>
<dbReference type="GO" id="GO:0006364">
    <property type="term" value="P:rRNA processing"/>
    <property type="evidence" value="ECO:0007669"/>
    <property type="project" value="UniProtKB-KW"/>
</dbReference>
<dbReference type="OrthoDB" id="206335at2759"/>
<dbReference type="FunFam" id="3.30.420.10:FF:000019">
    <property type="entry name" value="RNA exonuclease NEF-sp"/>
    <property type="match status" value="1"/>
</dbReference>
<feature type="compositionally biased region" description="Polar residues" evidence="9">
    <location>
        <begin position="79"/>
        <end position="88"/>
    </location>
</feature>
<feature type="region of interest" description="Disordered" evidence="9">
    <location>
        <begin position="78"/>
        <end position="124"/>
    </location>
</feature>
<keyword evidence="6" id="KW-0269">Exonuclease</keyword>
<accession>A0A7H9HJV0</accession>
<keyword evidence="12" id="KW-1185">Reference proteome</keyword>